<dbReference type="GO" id="GO:0015031">
    <property type="term" value="P:protein transport"/>
    <property type="evidence" value="ECO:0007669"/>
    <property type="project" value="TreeGrafter"/>
</dbReference>
<dbReference type="GO" id="GO:0005085">
    <property type="term" value="F:guanyl-nucleotide exchange factor activity"/>
    <property type="evidence" value="ECO:0007669"/>
    <property type="project" value="UniProtKB-KW"/>
</dbReference>
<keyword evidence="1" id="KW-0344">Guanine-nucleotide releasing factor</keyword>
<gene>
    <name evidence="3" type="ORF">TCMB3V08_LOCUS7413</name>
</gene>
<evidence type="ECO:0000256" key="2">
    <source>
        <dbReference type="SAM" id="MobiDB-lite"/>
    </source>
</evidence>
<dbReference type="EMBL" id="OE182638">
    <property type="protein sequence ID" value="CAD7574808.1"/>
    <property type="molecule type" value="Genomic_DNA"/>
</dbReference>
<dbReference type="AlphaFoldDB" id="A0A7R9J8R8"/>
<evidence type="ECO:0000256" key="1">
    <source>
        <dbReference type="ARBA" id="ARBA00022658"/>
    </source>
</evidence>
<feature type="compositionally biased region" description="Polar residues" evidence="2">
    <location>
        <begin position="241"/>
        <end position="253"/>
    </location>
</feature>
<dbReference type="GO" id="GO:2000641">
    <property type="term" value="P:regulation of early endosome to late endosome transport"/>
    <property type="evidence" value="ECO:0007669"/>
    <property type="project" value="TreeGrafter"/>
</dbReference>
<name>A0A7R9J8R8_TIMCA</name>
<accession>A0A7R9J8R8</accession>
<reference evidence="3" key="1">
    <citation type="submission" date="2020-11" db="EMBL/GenBank/DDBJ databases">
        <authorList>
            <person name="Tran Van P."/>
        </authorList>
    </citation>
    <scope>NUCLEOTIDE SEQUENCE</scope>
</reference>
<organism evidence="3">
    <name type="scientific">Timema californicum</name>
    <name type="common">California timema</name>
    <name type="synonym">Walking stick</name>
    <dbReference type="NCBI Taxonomy" id="61474"/>
    <lineage>
        <taxon>Eukaryota</taxon>
        <taxon>Metazoa</taxon>
        <taxon>Ecdysozoa</taxon>
        <taxon>Arthropoda</taxon>
        <taxon>Hexapoda</taxon>
        <taxon>Insecta</taxon>
        <taxon>Pterygota</taxon>
        <taxon>Neoptera</taxon>
        <taxon>Polyneoptera</taxon>
        <taxon>Phasmatodea</taxon>
        <taxon>Timematodea</taxon>
        <taxon>Timematoidea</taxon>
        <taxon>Timematidae</taxon>
        <taxon>Timema</taxon>
    </lineage>
</organism>
<proteinExistence type="predicted"/>
<dbReference type="PANTHER" id="PTHR28544:SF1">
    <property type="entry name" value="DENN DOMAIN-CONTAINING PROTEIN 10-RELATED"/>
    <property type="match status" value="1"/>
</dbReference>
<dbReference type="PANTHER" id="PTHR28544">
    <property type="entry name" value="PROTEIN FAM45A-RELATED"/>
    <property type="match status" value="1"/>
</dbReference>
<dbReference type="InterPro" id="IPR042431">
    <property type="entry name" value="FAM45"/>
</dbReference>
<dbReference type="GO" id="GO:0005770">
    <property type="term" value="C:late endosome"/>
    <property type="evidence" value="ECO:0007669"/>
    <property type="project" value="TreeGrafter"/>
</dbReference>
<evidence type="ECO:0000313" key="3">
    <source>
        <dbReference type="EMBL" id="CAD7574808.1"/>
    </source>
</evidence>
<protein>
    <submittedName>
        <fullName evidence="3">(California timema) hypothetical protein</fullName>
    </submittedName>
</protein>
<sequence length="531" mass="60041">MEPHRFRLAADRVPSRPLVCRLAQSVVSVGEWRIPAEHFPAESSAGLEERFPCRIFPPMCTEILNPRYFAWPCAERDTNGDVLWTWTYPSVSTIQQSLVLRKCGLEGEHSSVQPFVYGQLGKTWYYINCTEVFDSDNLPRVAQFALVLWAKDFCPEKYETLCRILSKTYCKTGNPATMLQLYLSVVTRGSCTTEENGTFLARDFESRSNTSGHTNLKGIGKVELEEVNPHLRGGRVENHLGKTTPSSPDQDSNLDLPVLSSRAQHDKRDLVPTRLGARHGGGRYLKNARRPPADRLTRGAHILYLPSSTFEFKNNVCCVAELVQTFGLETILIYTALLLKKRIIWVRTFPSMMSHRRGYDYLFPWVDLAQDELMELKSSTLNLEPAILTGFVITWCRDCLFQSSPWYIAGSRDSGIGSRTDLYDVLVNVPAREITVAPHAKESMVMTKSHRDIAVFMVQLAGSEEVTELHLIREIADKTKELLDQLRTLATVKTPEGKLMVSIESIREKNLPPALDNFLFNLAVAENLIIL</sequence>
<dbReference type="GO" id="GO:0031267">
    <property type="term" value="F:small GTPase binding"/>
    <property type="evidence" value="ECO:0007669"/>
    <property type="project" value="TreeGrafter"/>
</dbReference>
<feature type="region of interest" description="Disordered" evidence="2">
    <location>
        <begin position="233"/>
        <end position="256"/>
    </location>
</feature>